<dbReference type="Proteomes" id="UP001648503">
    <property type="component" value="Unassembled WGS sequence"/>
</dbReference>
<feature type="region of interest" description="Disordered" evidence="1">
    <location>
        <begin position="180"/>
        <end position="199"/>
    </location>
</feature>
<gene>
    <name evidence="2" type="ORF">BASA50_008783</name>
</gene>
<comment type="caution">
    <text evidence="2">The sequence shown here is derived from an EMBL/GenBank/DDBJ whole genome shotgun (WGS) entry which is preliminary data.</text>
</comment>
<reference evidence="2 3" key="1">
    <citation type="submission" date="2021-02" db="EMBL/GenBank/DDBJ databases">
        <title>Variation within the Batrachochytrium salamandrivorans European outbreak.</title>
        <authorList>
            <person name="Kelly M."/>
            <person name="Pasmans F."/>
            <person name="Shea T.P."/>
            <person name="Munoz J.F."/>
            <person name="Carranza S."/>
            <person name="Cuomo C.A."/>
            <person name="Martel A."/>
        </authorList>
    </citation>
    <scope>NUCLEOTIDE SEQUENCE [LARGE SCALE GENOMIC DNA]</scope>
    <source>
        <strain evidence="2 3">AMFP18/2</strain>
    </source>
</reference>
<evidence type="ECO:0000256" key="1">
    <source>
        <dbReference type="SAM" id="MobiDB-lite"/>
    </source>
</evidence>
<accession>A0ABQ8F6C3</accession>
<evidence type="ECO:0000313" key="2">
    <source>
        <dbReference type="EMBL" id="KAH6591339.1"/>
    </source>
</evidence>
<proteinExistence type="predicted"/>
<dbReference type="EMBL" id="JAFCIX010000412">
    <property type="protein sequence ID" value="KAH6591339.1"/>
    <property type="molecule type" value="Genomic_DNA"/>
</dbReference>
<keyword evidence="3" id="KW-1185">Reference proteome</keyword>
<organism evidence="2 3">
    <name type="scientific">Batrachochytrium salamandrivorans</name>
    <dbReference type="NCBI Taxonomy" id="1357716"/>
    <lineage>
        <taxon>Eukaryota</taxon>
        <taxon>Fungi</taxon>
        <taxon>Fungi incertae sedis</taxon>
        <taxon>Chytridiomycota</taxon>
        <taxon>Chytridiomycota incertae sedis</taxon>
        <taxon>Chytridiomycetes</taxon>
        <taxon>Rhizophydiales</taxon>
        <taxon>Rhizophydiales incertae sedis</taxon>
        <taxon>Batrachochytrium</taxon>
    </lineage>
</organism>
<protein>
    <submittedName>
        <fullName evidence="2">Uncharacterized protein</fullName>
    </submittedName>
</protein>
<name>A0ABQ8F6C3_9FUNG</name>
<sequence>MAADNDNAGADANSEMGIGFIKRGPVSPLQSQKTLSIAYGEASKKSALLAAKKRKDFIHLRRQIAAAKIHSSQSSADDPQKQARVAKLQKIERIAHNAYLRARHRSQKAKLADIASAVYLDVLQENDILMSEHNLRNPDHILKADLRYNCNLYIMKLQYRDALKTNARVAKEYTKARIAASKARKEANHTPADPRLGTHAEQLSNTVATLLDDVVRAKVRKLKIKGILKKAGVSFPKTGKFGKLKSRFAARKSKSASEVKE</sequence>
<evidence type="ECO:0000313" key="3">
    <source>
        <dbReference type="Proteomes" id="UP001648503"/>
    </source>
</evidence>